<dbReference type="Pfam" id="PF09335">
    <property type="entry name" value="VTT_dom"/>
    <property type="match status" value="1"/>
</dbReference>
<evidence type="ECO:0000259" key="7">
    <source>
        <dbReference type="Pfam" id="PF09335"/>
    </source>
</evidence>
<keyword evidence="5 6" id="KW-0472">Membrane</keyword>
<name>A0A1H3UBW2_9BACI</name>
<dbReference type="OrthoDB" id="2381682at2"/>
<dbReference type="STRING" id="1503961.SAMN05421736_11987"/>
<evidence type="ECO:0000313" key="9">
    <source>
        <dbReference type="Proteomes" id="UP000198935"/>
    </source>
</evidence>
<feature type="transmembrane region" description="Helical" evidence="6">
    <location>
        <begin position="194"/>
        <end position="214"/>
    </location>
</feature>
<evidence type="ECO:0000256" key="2">
    <source>
        <dbReference type="ARBA" id="ARBA00022475"/>
    </source>
</evidence>
<dbReference type="EMBL" id="FNPI01000019">
    <property type="protein sequence ID" value="SDZ59089.1"/>
    <property type="molecule type" value="Genomic_DNA"/>
</dbReference>
<evidence type="ECO:0000256" key="1">
    <source>
        <dbReference type="ARBA" id="ARBA00004651"/>
    </source>
</evidence>
<evidence type="ECO:0000313" key="8">
    <source>
        <dbReference type="EMBL" id="SDZ59089.1"/>
    </source>
</evidence>
<keyword evidence="2 6" id="KW-1003">Cell membrane</keyword>
<feature type="transmembrane region" description="Helical" evidence="6">
    <location>
        <begin position="46"/>
        <end position="73"/>
    </location>
</feature>
<protein>
    <recommendedName>
        <fullName evidence="6">TVP38/TMEM64 family membrane protein</fullName>
    </recommendedName>
</protein>
<dbReference type="PANTHER" id="PTHR12677">
    <property type="entry name" value="GOLGI APPARATUS MEMBRANE PROTEIN TVP38-RELATED"/>
    <property type="match status" value="1"/>
</dbReference>
<evidence type="ECO:0000256" key="3">
    <source>
        <dbReference type="ARBA" id="ARBA00022692"/>
    </source>
</evidence>
<dbReference type="PANTHER" id="PTHR12677:SF59">
    <property type="entry name" value="GOLGI APPARATUS MEMBRANE PROTEIN TVP38-RELATED"/>
    <property type="match status" value="1"/>
</dbReference>
<organism evidence="8 9">
    <name type="scientific">Evansella caseinilytica</name>
    <dbReference type="NCBI Taxonomy" id="1503961"/>
    <lineage>
        <taxon>Bacteria</taxon>
        <taxon>Bacillati</taxon>
        <taxon>Bacillota</taxon>
        <taxon>Bacilli</taxon>
        <taxon>Bacillales</taxon>
        <taxon>Bacillaceae</taxon>
        <taxon>Evansella</taxon>
    </lineage>
</organism>
<feature type="transmembrane region" description="Helical" evidence="6">
    <location>
        <begin position="7"/>
        <end position="26"/>
    </location>
</feature>
<feature type="domain" description="VTT" evidence="7">
    <location>
        <begin position="67"/>
        <end position="182"/>
    </location>
</feature>
<dbReference type="InterPro" id="IPR015414">
    <property type="entry name" value="TMEM64"/>
</dbReference>
<dbReference type="AlphaFoldDB" id="A0A1H3UBW2"/>
<evidence type="ECO:0000256" key="5">
    <source>
        <dbReference type="ARBA" id="ARBA00023136"/>
    </source>
</evidence>
<proteinExistence type="inferred from homology"/>
<comment type="similarity">
    <text evidence="6">Belongs to the TVP38/TMEM64 family.</text>
</comment>
<dbReference type="InterPro" id="IPR032816">
    <property type="entry name" value="VTT_dom"/>
</dbReference>
<dbReference type="GO" id="GO:0005886">
    <property type="term" value="C:plasma membrane"/>
    <property type="evidence" value="ECO:0007669"/>
    <property type="project" value="UniProtKB-SubCell"/>
</dbReference>
<feature type="transmembrane region" description="Helical" evidence="6">
    <location>
        <begin position="165"/>
        <end position="188"/>
    </location>
</feature>
<reference evidence="9" key="1">
    <citation type="submission" date="2016-10" db="EMBL/GenBank/DDBJ databases">
        <authorList>
            <person name="Varghese N."/>
            <person name="Submissions S."/>
        </authorList>
    </citation>
    <scope>NUCLEOTIDE SEQUENCE [LARGE SCALE GENOMIC DNA]</scope>
    <source>
        <strain evidence="9">SP</strain>
    </source>
</reference>
<evidence type="ECO:0000256" key="4">
    <source>
        <dbReference type="ARBA" id="ARBA00022989"/>
    </source>
</evidence>
<sequence>MELKKGILILISFVIVMYFLAESEMIQHLQQDDIYYFTDGLFQELGYGILFFTIPLMTIQGVITIFPVLVLILIHFISFGVVEGFLFSFVGATLGAIVCYWLTVSFSGNWVDKYWEKRQRTMNRLLRSIDKNGILIIVVLRSVPVMPSNLISIASALSPIRTKQYIFSTVWGNISMIWLLSLLSAPFWIADDFFVPYLVGYLVYAAAVILYYGLRSTDKQQADMEREKAHLT</sequence>
<feature type="transmembrane region" description="Helical" evidence="6">
    <location>
        <begin position="85"/>
        <end position="103"/>
    </location>
</feature>
<gene>
    <name evidence="8" type="ORF">SAMN05421736_11987</name>
</gene>
<keyword evidence="9" id="KW-1185">Reference proteome</keyword>
<comment type="subcellular location">
    <subcellularLocation>
        <location evidence="1 6">Cell membrane</location>
        <topology evidence="1 6">Multi-pass membrane protein</topology>
    </subcellularLocation>
</comment>
<keyword evidence="4 6" id="KW-1133">Transmembrane helix</keyword>
<accession>A0A1H3UBW2</accession>
<feature type="transmembrane region" description="Helical" evidence="6">
    <location>
        <begin position="133"/>
        <end position="153"/>
    </location>
</feature>
<evidence type="ECO:0000256" key="6">
    <source>
        <dbReference type="RuleBase" id="RU366058"/>
    </source>
</evidence>
<dbReference type="Proteomes" id="UP000198935">
    <property type="component" value="Unassembled WGS sequence"/>
</dbReference>
<keyword evidence="3 6" id="KW-0812">Transmembrane</keyword>